<evidence type="ECO:0000259" key="2">
    <source>
        <dbReference type="PROSITE" id="PS50943"/>
    </source>
</evidence>
<dbReference type="GO" id="GO:0003677">
    <property type="term" value="F:DNA binding"/>
    <property type="evidence" value="ECO:0007669"/>
    <property type="project" value="UniProtKB-KW"/>
</dbReference>
<dbReference type="RefSeq" id="WP_342350563.1">
    <property type="nucleotide sequence ID" value="NZ_CAKJVE010000004.1"/>
</dbReference>
<dbReference type="Pfam" id="PF01381">
    <property type="entry name" value="HTH_3"/>
    <property type="match status" value="1"/>
</dbReference>
<dbReference type="InterPro" id="IPR010982">
    <property type="entry name" value="Lambda_DNA-bd_dom_sf"/>
</dbReference>
<accession>A0AA86MLH5</accession>
<dbReference type="CDD" id="cd00093">
    <property type="entry name" value="HTH_XRE"/>
    <property type="match status" value="1"/>
</dbReference>
<name>A0AA86MLH5_9CLOT</name>
<sequence>MSKKLGLKIKQLRSEYGFKTGNKITQKDLADKLSISRSYLGDIESGRTPASDEIIHKLAKIFEIDESELLNLKYSDADDNISEGNNFMDDDLVIIERARKKMSEKDKEK</sequence>
<evidence type="ECO:0000256" key="1">
    <source>
        <dbReference type="ARBA" id="ARBA00023125"/>
    </source>
</evidence>
<reference evidence="3" key="1">
    <citation type="submission" date="2021-10" db="EMBL/GenBank/DDBJ databases">
        <authorList>
            <person name="Mesa V."/>
        </authorList>
    </citation>
    <scope>NUCLEOTIDE SEQUENCE</scope>
    <source>
        <strain evidence="3">CC3_PB</strain>
    </source>
</reference>
<dbReference type="Gene3D" id="1.10.260.40">
    <property type="entry name" value="lambda repressor-like DNA-binding domains"/>
    <property type="match status" value="1"/>
</dbReference>
<evidence type="ECO:0000313" key="3">
    <source>
        <dbReference type="EMBL" id="CAG9709874.1"/>
    </source>
</evidence>
<gene>
    <name evidence="3" type="ORF">CNEO_44454</name>
</gene>
<dbReference type="InterPro" id="IPR001387">
    <property type="entry name" value="Cro/C1-type_HTH"/>
</dbReference>
<evidence type="ECO:0000313" key="4">
    <source>
        <dbReference type="Proteomes" id="UP000789738"/>
    </source>
</evidence>
<protein>
    <submittedName>
        <fullName evidence="3">Transcriptional regulator, Cro/C1 HTH domain</fullName>
    </submittedName>
</protein>
<organism evidence="3 4">
    <name type="scientific">Clostridium neonatale</name>
    <dbReference type="NCBI Taxonomy" id="137838"/>
    <lineage>
        <taxon>Bacteria</taxon>
        <taxon>Bacillati</taxon>
        <taxon>Bacillota</taxon>
        <taxon>Clostridia</taxon>
        <taxon>Eubacteriales</taxon>
        <taxon>Clostridiaceae</taxon>
        <taxon>Clostridium</taxon>
    </lineage>
</organism>
<proteinExistence type="predicted"/>
<dbReference type="Proteomes" id="UP000789738">
    <property type="component" value="Unassembled WGS sequence"/>
</dbReference>
<dbReference type="AlphaFoldDB" id="A0AA86MLH5"/>
<feature type="domain" description="HTH cro/C1-type" evidence="2">
    <location>
        <begin position="9"/>
        <end position="69"/>
    </location>
</feature>
<dbReference type="PANTHER" id="PTHR46558:SF4">
    <property type="entry name" value="DNA-BIDING PHAGE PROTEIN"/>
    <property type="match status" value="1"/>
</dbReference>
<dbReference type="SMART" id="SM00530">
    <property type="entry name" value="HTH_XRE"/>
    <property type="match status" value="1"/>
</dbReference>
<dbReference type="SUPFAM" id="SSF47413">
    <property type="entry name" value="lambda repressor-like DNA-binding domains"/>
    <property type="match status" value="1"/>
</dbReference>
<keyword evidence="1" id="KW-0238">DNA-binding</keyword>
<dbReference type="PANTHER" id="PTHR46558">
    <property type="entry name" value="TRACRIPTIONAL REGULATORY PROTEIN-RELATED-RELATED"/>
    <property type="match status" value="1"/>
</dbReference>
<dbReference type="EMBL" id="CAKJVE010000004">
    <property type="protein sequence ID" value="CAG9709874.1"/>
    <property type="molecule type" value="Genomic_DNA"/>
</dbReference>
<dbReference type="PROSITE" id="PS50943">
    <property type="entry name" value="HTH_CROC1"/>
    <property type="match status" value="1"/>
</dbReference>
<comment type="caution">
    <text evidence="3">The sequence shown here is derived from an EMBL/GenBank/DDBJ whole genome shotgun (WGS) entry which is preliminary data.</text>
</comment>